<feature type="non-terminal residue" evidence="1">
    <location>
        <position position="1"/>
    </location>
</feature>
<name>A0A382P3L3_9ZZZZ</name>
<sequence>VQPAEMALFGHQILHHRRTPYETP</sequence>
<dbReference type="AlphaFoldDB" id="A0A382P3L3"/>
<reference evidence="1" key="1">
    <citation type="submission" date="2018-05" db="EMBL/GenBank/DDBJ databases">
        <authorList>
            <person name="Lanie J.A."/>
            <person name="Ng W.-L."/>
            <person name="Kazmierczak K.M."/>
            <person name="Andrzejewski T.M."/>
            <person name="Davidsen T.M."/>
            <person name="Wayne K.J."/>
            <person name="Tettelin H."/>
            <person name="Glass J.I."/>
            <person name="Rusch D."/>
            <person name="Podicherti R."/>
            <person name="Tsui H.-C.T."/>
            <person name="Winkler M.E."/>
        </authorList>
    </citation>
    <scope>NUCLEOTIDE SEQUENCE</scope>
</reference>
<dbReference type="EMBL" id="UINC01103775">
    <property type="protein sequence ID" value="SVC66421.1"/>
    <property type="molecule type" value="Genomic_DNA"/>
</dbReference>
<organism evidence="1">
    <name type="scientific">marine metagenome</name>
    <dbReference type="NCBI Taxonomy" id="408172"/>
    <lineage>
        <taxon>unclassified sequences</taxon>
        <taxon>metagenomes</taxon>
        <taxon>ecological metagenomes</taxon>
    </lineage>
</organism>
<accession>A0A382P3L3</accession>
<protein>
    <submittedName>
        <fullName evidence="1">Uncharacterized protein</fullName>
    </submittedName>
</protein>
<feature type="non-terminal residue" evidence="1">
    <location>
        <position position="24"/>
    </location>
</feature>
<gene>
    <name evidence="1" type="ORF">METZ01_LOCUS319275</name>
</gene>
<proteinExistence type="predicted"/>
<evidence type="ECO:0000313" key="1">
    <source>
        <dbReference type="EMBL" id="SVC66421.1"/>
    </source>
</evidence>